<organism evidence="2 3">
    <name type="scientific">Malassezia caprae</name>
    <dbReference type="NCBI Taxonomy" id="1381934"/>
    <lineage>
        <taxon>Eukaryota</taxon>
        <taxon>Fungi</taxon>
        <taxon>Dikarya</taxon>
        <taxon>Basidiomycota</taxon>
        <taxon>Ustilaginomycotina</taxon>
        <taxon>Malasseziomycetes</taxon>
        <taxon>Malasseziales</taxon>
        <taxon>Malasseziaceae</taxon>
        <taxon>Malassezia</taxon>
    </lineage>
</organism>
<proteinExistence type="predicted"/>
<gene>
    <name evidence="2" type="ORF">MCAP1_002000</name>
</gene>
<dbReference type="AlphaFoldDB" id="A0AAF0IVF5"/>
<keyword evidence="3" id="KW-1185">Reference proteome</keyword>
<evidence type="ECO:0000313" key="3">
    <source>
        <dbReference type="Proteomes" id="UP001220961"/>
    </source>
</evidence>
<dbReference type="EMBL" id="CP119911">
    <property type="protein sequence ID" value="WFD19764.1"/>
    <property type="molecule type" value="Genomic_DNA"/>
</dbReference>
<feature type="domain" description="Xrn1 helical" evidence="1">
    <location>
        <begin position="57"/>
        <end position="83"/>
    </location>
</feature>
<dbReference type="Proteomes" id="UP001220961">
    <property type="component" value="Chromosome 4"/>
</dbReference>
<protein>
    <recommendedName>
        <fullName evidence="1">Xrn1 helical domain-containing protein</fullName>
    </recommendedName>
</protein>
<name>A0AAF0IVF5_9BASI</name>
<reference evidence="2" key="1">
    <citation type="submission" date="2023-03" db="EMBL/GenBank/DDBJ databases">
        <title>Mating type loci evolution in Malassezia.</title>
        <authorList>
            <person name="Coelho M.A."/>
        </authorList>
    </citation>
    <scope>NUCLEOTIDE SEQUENCE</scope>
    <source>
        <strain evidence="2">CBS 10434</strain>
    </source>
</reference>
<dbReference type="Pfam" id="PF17846">
    <property type="entry name" value="XRN_M"/>
    <property type="match status" value="1"/>
</dbReference>
<accession>A0AAF0IVF5</accession>
<evidence type="ECO:0000313" key="2">
    <source>
        <dbReference type="EMBL" id="WFD19764.1"/>
    </source>
</evidence>
<sequence length="84" mass="9587">MANALELELIEDDYDPETDILGTWVIVPMNVQKAIKNGEDLKNIPFLQKSNEDIRKAIKQLIPPAFQDLMTDPTSPIIDFYPEN</sequence>
<evidence type="ECO:0000259" key="1">
    <source>
        <dbReference type="Pfam" id="PF17846"/>
    </source>
</evidence>
<dbReference type="InterPro" id="IPR041412">
    <property type="entry name" value="Xrn1_helical"/>
</dbReference>